<organism evidence="1 2">
    <name type="scientific">Streblomastix strix</name>
    <dbReference type="NCBI Taxonomy" id="222440"/>
    <lineage>
        <taxon>Eukaryota</taxon>
        <taxon>Metamonada</taxon>
        <taxon>Preaxostyla</taxon>
        <taxon>Oxymonadida</taxon>
        <taxon>Streblomastigidae</taxon>
        <taxon>Streblomastix</taxon>
    </lineage>
</organism>
<comment type="caution">
    <text evidence="1">The sequence shown here is derived from an EMBL/GenBank/DDBJ whole genome shotgun (WGS) entry which is preliminary data.</text>
</comment>
<proteinExistence type="predicted"/>
<feature type="non-terminal residue" evidence="1">
    <location>
        <position position="42"/>
    </location>
</feature>
<name>A0A5J4U5L6_9EUKA</name>
<protein>
    <submittedName>
        <fullName evidence="1">Uncharacterized protein</fullName>
    </submittedName>
</protein>
<evidence type="ECO:0000313" key="1">
    <source>
        <dbReference type="EMBL" id="KAA6365534.1"/>
    </source>
</evidence>
<gene>
    <name evidence="1" type="ORF">EZS28_038939</name>
</gene>
<accession>A0A5J4U5L6</accession>
<dbReference type="Proteomes" id="UP000324800">
    <property type="component" value="Unassembled WGS sequence"/>
</dbReference>
<sequence>MFTLKQDMNLAMGRGRRETQRHGGCLDKVFVSRQVLCLSRHK</sequence>
<dbReference type="EMBL" id="SNRW01020358">
    <property type="protein sequence ID" value="KAA6365534.1"/>
    <property type="molecule type" value="Genomic_DNA"/>
</dbReference>
<reference evidence="1 2" key="1">
    <citation type="submission" date="2019-03" db="EMBL/GenBank/DDBJ databases">
        <title>Single cell metagenomics reveals metabolic interactions within the superorganism composed of flagellate Streblomastix strix and complex community of Bacteroidetes bacteria on its surface.</title>
        <authorList>
            <person name="Treitli S.C."/>
            <person name="Kolisko M."/>
            <person name="Husnik F."/>
            <person name="Keeling P."/>
            <person name="Hampl V."/>
        </authorList>
    </citation>
    <scope>NUCLEOTIDE SEQUENCE [LARGE SCALE GENOMIC DNA]</scope>
    <source>
        <strain evidence="1">ST1C</strain>
    </source>
</reference>
<evidence type="ECO:0000313" key="2">
    <source>
        <dbReference type="Proteomes" id="UP000324800"/>
    </source>
</evidence>
<dbReference type="AlphaFoldDB" id="A0A5J4U5L6"/>